<dbReference type="InterPro" id="IPR036409">
    <property type="entry name" value="Aldolase_II/adducin_N_sf"/>
</dbReference>
<dbReference type="Gene3D" id="3.40.50.720">
    <property type="entry name" value="NAD(P)-binding Rossmann-like Domain"/>
    <property type="match status" value="1"/>
</dbReference>
<dbReference type="NCBIfam" id="NF005451">
    <property type="entry name" value="PRK07044.1"/>
    <property type="match status" value="1"/>
</dbReference>
<gene>
    <name evidence="4" type="ORF">HLH32_02660</name>
</gene>
<feature type="region of interest" description="Disordered" evidence="2">
    <location>
        <begin position="119"/>
        <end position="330"/>
    </location>
</feature>
<sequence length="587" mass="63626">MTTASHICIAGVGAIGGTLAACLARGGASVSLIARGETLSRLRTHGLTVTEGETTFTCHPAAAERAPGPMDVLFLAVKSHQLPSLLPAVLPAVGPDTLIVPVINGIPWWMAADDAPPAFRTLAPPAGPDGPTGGPPAGTAGRGLRRLCLLRQRSPRTDPVPAADAPGAGTCRTRRARPGPRPTDPSRRPAQCLRDRRARHRRHPRRNLDQTRRQRGLEPPVGDHGRHARSHGDRPGHLRDHSRLAGRGDRDRRGLRHFHPQTGRGDLRHDGGRRPPRNLDVAGFPGRTNPGDGGDRRRAGGAGARAGRADADHRHPARPRGLSTPFPGRKGTDIMTSDAMQDEWSLRVRLAECYHLVSHLGWTEMIFNHISLRLPGEPTRYLVNPFGLHYEEVTPENLLVVNASGELVTQSDYKPNPAGFALHGAIHAARDDIHCVIHTHTSAVTAVAMKEAGFSHDNFYGAQLFGRVGYHIFEGITLYDEERPRMLESLGDKHVLVLRNHGLAVGEADVARAFFLLWVCQRAAEIQCHTGMIPGPDVKLSDEIRRGCARDAAGLITHSSAADLTFDAAVRKMRRERGPLWPGDNAA</sequence>
<accession>A0A7W4JIC8</accession>
<dbReference type="OrthoDB" id="5291399at2"/>
<dbReference type="Gene3D" id="3.40.225.10">
    <property type="entry name" value="Class II aldolase/adducin N-terminal domain"/>
    <property type="match status" value="1"/>
</dbReference>
<dbReference type="InterPro" id="IPR036291">
    <property type="entry name" value="NAD(P)-bd_dom_sf"/>
</dbReference>
<dbReference type="Proteomes" id="UP000562982">
    <property type="component" value="Unassembled WGS sequence"/>
</dbReference>
<evidence type="ECO:0000313" key="5">
    <source>
        <dbReference type="Proteomes" id="UP000562982"/>
    </source>
</evidence>
<evidence type="ECO:0000259" key="3">
    <source>
        <dbReference type="SMART" id="SM01007"/>
    </source>
</evidence>
<feature type="compositionally biased region" description="Low complexity" evidence="2">
    <location>
        <begin position="159"/>
        <end position="171"/>
    </location>
</feature>
<dbReference type="SMART" id="SM01007">
    <property type="entry name" value="Aldolase_II"/>
    <property type="match status" value="1"/>
</dbReference>
<dbReference type="AlphaFoldDB" id="A0A7W4JIC8"/>
<dbReference type="SUPFAM" id="SSF53639">
    <property type="entry name" value="AraD/HMP-PK domain-like"/>
    <property type="match status" value="1"/>
</dbReference>
<dbReference type="GO" id="GO:0005856">
    <property type="term" value="C:cytoskeleton"/>
    <property type="evidence" value="ECO:0007669"/>
    <property type="project" value="TreeGrafter"/>
</dbReference>
<dbReference type="SUPFAM" id="SSF51735">
    <property type="entry name" value="NAD(P)-binding Rossmann-fold domains"/>
    <property type="match status" value="1"/>
</dbReference>
<evidence type="ECO:0000256" key="1">
    <source>
        <dbReference type="ARBA" id="ARBA00037961"/>
    </source>
</evidence>
<evidence type="ECO:0000256" key="2">
    <source>
        <dbReference type="SAM" id="MobiDB-lite"/>
    </source>
</evidence>
<feature type="compositionally biased region" description="Basic and acidic residues" evidence="2">
    <location>
        <begin position="206"/>
        <end position="252"/>
    </location>
</feature>
<dbReference type="InterPro" id="IPR051017">
    <property type="entry name" value="Aldolase-II_Adducin_sf"/>
</dbReference>
<protein>
    <recommendedName>
        <fullName evidence="3">Class II aldolase/adducin N-terminal domain-containing protein</fullName>
    </recommendedName>
</protein>
<dbReference type="Pfam" id="PF02558">
    <property type="entry name" value="ApbA"/>
    <property type="match status" value="1"/>
</dbReference>
<name>A0A7W4JIC8_GLULI</name>
<proteinExistence type="inferred from homology"/>
<comment type="caution">
    <text evidence="4">The sequence shown here is derived from an EMBL/GenBank/DDBJ whole genome shotgun (WGS) entry which is preliminary data.</text>
</comment>
<dbReference type="InterPro" id="IPR001303">
    <property type="entry name" value="Aldolase_II/adducin_N"/>
</dbReference>
<feature type="compositionally biased region" description="Basic residues" evidence="2">
    <location>
        <begin position="196"/>
        <end position="205"/>
    </location>
</feature>
<dbReference type="GO" id="GO:0051015">
    <property type="term" value="F:actin filament binding"/>
    <property type="evidence" value="ECO:0007669"/>
    <property type="project" value="TreeGrafter"/>
</dbReference>
<dbReference type="PANTHER" id="PTHR10672">
    <property type="entry name" value="ADDUCIN"/>
    <property type="match status" value="1"/>
</dbReference>
<comment type="similarity">
    <text evidence="1">Belongs to the aldolase class II family.</text>
</comment>
<dbReference type="InterPro" id="IPR013332">
    <property type="entry name" value="KPR_N"/>
</dbReference>
<evidence type="ECO:0000313" key="4">
    <source>
        <dbReference type="EMBL" id="MBB2185301.1"/>
    </source>
</evidence>
<organism evidence="4 5">
    <name type="scientific">Gluconacetobacter liquefaciens</name>
    <name type="common">Acetobacter liquefaciens</name>
    <dbReference type="NCBI Taxonomy" id="89584"/>
    <lineage>
        <taxon>Bacteria</taxon>
        <taxon>Pseudomonadati</taxon>
        <taxon>Pseudomonadota</taxon>
        <taxon>Alphaproteobacteria</taxon>
        <taxon>Acetobacterales</taxon>
        <taxon>Acetobacteraceae</taxon>
        <taxon>Gluconacetobacter</taxon>
    </lineage>
</organism>
<dbReference type="EMBL" id="JABEQI010000001">
    <property type="protein sequence ID" value="MBB2185301.1"/>
    <property type="molecule type" value="Genomic_DNA"/>
</dbReference>
<dbReference type="Pfam" id="PF00596">
    <property type="entry name" value="Aldolase_II"/>
    <property type="match status" value="1"/>
</dbReference>
<dbReference type="PANTHER" id="PTHR10672:SF3">
    <property type="entry name" value="PROTEIN HU-LI TAI SHAO"/>
    <property type="match status" value="1"/>
</dbReference>
<reference evidence="4 5" key="1">
    <citation type="submission" date="2020-04" db="EMBL/GenBank/DDBJ databases">
        <title>Description of novel Gluconacetobacter.</title>
        <authorList>
            <person name="Sombolestani A."/>
        </authorList>
    </citation>
    <scope>NUCLEOTIDE SEQUENCE [LARGE SCALE GENOMIC DNA]</scope>
    <source>
        <strain evidence="4 5">LMG 1382</strain>
    </source>
</reference>
<feature type="domain" description="Class II aldolase/adducin N-terminal" evidence="3">
    <location>
        <begin position="348"/>
        <end position="528"/>
    </location>
</feature>